<dbReference type="PIRSF" id="PIRSF000709">
    <property type="entry name" value="6PFK_2-Ptase"/>
    <property type="match status" value="1"/>
</dbReference>
<dbReference type="EMBL" id="JBHMEW010000058">
    <property type="protein sequence ID" value="MFB9212123.1"/>
    <property type="molecule type" value="Genomic_DNA"/>
</dbReference>
<reference evidence="2 3" key="1">
    <citation type="submission" date="2024-09" db="EMBL/GenBank/DDBJ databases">
        <authorList>
            <person name="Sun Q."/>
            <person name="Mori K."/>
        </authorList>
    </citation>
    <scope>NUCLEOTIDE SEQUENCE [LARGE SCALE GENOMIC DNA]</scope>
    <source>
        <strain evidence="2 3">CECT 7682</strain>
    </source>
</reference>
<name>A0ABV5J5L1_9BACT</name>
<dbReference type="InterPro" id="IPR013078">
    <property type="entry name" value="His_Pase_superF_clade-1"/>
</dbReference>
<dbReference type="SUPFAM" id="SSF53254">
    <property type="entry name" value="Phosphoglycerate mutase-like"/>
    <property type="match status" value="1"/>
</dbReference>
<dbReference type="NCBIfam" id="TIGR03162">
    <property type="entry name" value="ribazole_cobC"/>
    <property type="match status" value="1"/>
</dbReference>
<dbReference type="InterPro" id="IPR017578">
    <property type="entry name" value="Ribazole_CobC"/>
</dbReference>
<evidence type="ECO:0000313" key="2">
    <source>
        <dbReference type="EMBL" id="MFB9212123.1"/>
    </source>
</evidence>
<dbReference type="GO" id="GO:0043755">
    <property type="term" value="F:alpha-ribazole phosphatase activity"/>
    <property type="evidence" value="ECO:0007669"/>
    <property type="project" value="UniProtKB-EC"/>
</dbReference>
<evidence type="ECO:0000313" key="3">
    <source>
        <dbReference type="Proteomes" id="UP001589654"/>
    </source>
</evidence>
<dbReference type="PANTHER" id="PTHR48100">
    <property type="entry name" value="BROAD-SPECIFICITY PHOSPHATASE YOR283W-RELATED"/>
    <property type="match status" value="1"/>
</dbReference>
<sequence length="176" mass="20203">MEIYLIRHTSPKVAKGICYGQSDLPLTETFHDEVECIKKELEGLEGEYKVYSSPLLRCHSLANALFSQVPILDRRLMELNFGDWEMQAWDDIPESQLKPWMEDFVHVPCPQGESYMDLYNRCLGFLKDLKSHGHDRAIIISHGGPIRAIHAYVNGIELKDSFEFKVGFGDIVKMTI</sequence>
<dbReference type="Proteomes" id="UP001589654">
    <property type="component" value="Unassembled WGS sequence"/>
</dbReference>
<accession>A0ABV5J5L1</accession>
<dbReference type="Pfam" id="PF00300">
    <property type="entry name" value="His_Phos_1"/>
    <property type="match status" value="1"/>
</dbReference>
<keyword evidence="3" id="KW-1185">Reference proteome</keyword>
<keyword evidence="2" id="KW-0378">Hydrolase</keyword>
<dbReference type="EC" id="3.1.3.73" evidence="1"/>
<dbReference type="Gene3D" id="3.40.50.1240">
    <property type="entry name" value="Phosphoglycerate mutase-like"/>
    <property type="match status" value="1"/>
</dbReference>
<dbReference type="PANTHER" id="PTHR48100:SF1">
    <property type="entry name" value="HISTIDINE PHOSPHATASE FAMILY PROTEIN-RELATED"/>
    <property type="match status" value="1"/>
</dbReference>
<dbReference type="InterPro" id="IPR029033">
    <property type="entry name" value="His_PPase_superfam"/>
</dbReference>
<dbReference type="RefSeq" id="WP_290249628.1">
    <property type="nucleotide sequence ID" value="NZ_JAUFQT010000002.1"/>
</dbReference>
<proteinExistence type="predicted"/>
<dbReference type="InterPro" id="IPR050275">
    <property type="entry name" value="PGM_Phosphatase"/>
</dbReference>
<dbReference type="SMART" id="SM00855">
    <property type="entry name" value="PGAM"/>
    <property type="match status" value="1"/>
</dbReference>
<dbReference type="CDD" id="cd07067">
    <property type="entry name" value="HP_PGM_like"/>
    <property type="match status" value="1"/>
</dbReference>
<protein>
    <recommendedName>
        <fullName evidence="1">Alpha-ribazole phosphatase</fullName>
        <ecNumber evidence="1">3.1.3.73</ecNumber>
    </recommendedName>
</protein>
<evidence type="ECO:0000256" key="1">
    <source>
        <dbReference type="NCBIfam" id="TIGR03162"/>
    </source>
</evidence>
<organism evidence="2 3">
    <name type="scientific">Echinicola jeungdonensis</name>
    <dbReference type="NCBI Taxonomy" id="709343"/>
    <lineage>
        <taxon>Bacteria</taxon>
        <taxon>Pseudomonadati</taxon>
        <taxon>Bacteroidota</taxon>
        <taxon>Cytophagia</taxon>
        <taxon>Cytophagales</taxon>
        <taxon>Cyclobacteriaceae</taxon>
        <taxon>Echinicola</taxon>
    </lineage>
</organism>
<comment type="caution">
    <text evidence="2">The sequence shown here is derived from an EMBL/GenBank/DDBJ whole genome shotgun (WGS) entry which is preliminary data.</text>
</comment>
<gene>
    <name evidence="2" type="primary">cobC</name>
    <name evidence="2" type="ORF">ACFFUR_09915</name>
</gene>